<dbReference type="PROSITE" id="PS01187">
    <property type="entry name" value="EGF_CA"/>
    <property type="match status" value="1"/>
</dbReference>
<evidence type="ECO:0000313" key="5">
    <source>
        <dbReference type="EMBL" id="MEQ2217050.1"/>
    </source>
</evidence>
<feature type="chain" id="PRO_5046907395" description="EGF-like domain-containing protein" evidence="3">
    <location>
        <begin position="25"/>
        <end position="116"/>
    </location>
</feature>
<evidence type="ECO:0000256" key="2">
    <source>
        <dbReference type="PROSITE-ProRule" id="PRU00076"/>
    </source>
</evidence>
<feature type="signal peptide" evidence="3">
    <location>
        <begin position="1"/>
        <end position="24"/>
    </location>
</feature>
<comment type="caution">
    <text evidence="2">Lacks conserved residue(s) required for the propagation of feature annotation.</text>
</comment>
<organism evidence="5 6">
    <name type="scientific">Xenoophorus captivus</name>
    <dbReference type="NCBI Taxonomy" id="1517983"/>
    <lineage>
        <taxon>Eukaryota</taxon>
        <taxon>Metazoa</taxon>
        <taxon>Chordata</taxon>
        <taxon>Craniata</taxon>
        <taxon>Vertebrata</taxon>
        <taxon>Euteleostomi</taxon>
        <taxon>Actinopterygii</taxon>
        <taxon>Neopterygii</taxon>
        <taxon>Teleostei</taxon>
        <taxon>Neoteleostei</taxon>
        <taxon>Acanthomorphata</taxon>
        <taxon>Ovalentaria</taxon>
        <taxon>Atherinomorphae</taxon>
        <taxon>Cyprinodontiformes</taxon>
        <taxon>Goodeidae</taxon>
        <taxon>Xenoophorus</taxon>
    </lineage>
</organism>
<proteinExistence type="predicted"/>
<dbReference type="InterPro" id="IPR052071">
    <property type="entry name" value="SCUB_EGF-like_domain"/>
</dbReference>
<accession>A0ABV0S8Z9</accession>
<dbReference type="PANTHER" id="PTHR24046">
    <property type="entry name" value="SIGNAL PEPTIDE, CUB AND EGF-LIKE DOMAIN-CONTAINING"/>
    <property type="match status" value="1"/>
</dbReference>
<dbReference type="SUPFAM" id="SSF57196">
    <property type="entry name" value="EGF/Laminin"/>
    <property type="match status" value="2"/>
</dbReference>
<keyword evidence="2" id="KW-0245">EGF-like domain</keyword>
<keyword evidence="1" id="KW-1015">Disulfide bond</keyword>
<dbReference type="InterPro" id="IPR000742">
    <property type="entry name" value="EGF"/>
</dbReference>
<dbReference type="PROSITE" id="PS00010">
    <property type="entry name" value="ASX_HYDROXYL"/>
    <property type="match status" value="1"/>
</dbReference>
<evidence type="ECO:0000256" key="3">
    <source>
        <dbReference type="SAM" id="SignalP"/>
    </source>
</evidence>
<dbReference type="InterPro" id="IPR001881">
    <property type="entry name" value="EGF-like_Ca-bd_dom"/>
</dbReference>
<dbReference type="SMART" id="SM00181">
    <property type="entry name" value="EGF"/>
    <property type="match status" value="2"/>
</dbReference>
<protein>
    <recommendedName>
        <fullName evidence="4">EGF-like domain-containing protein</fullName>
    </recommendedName>
</protein>
<feature type="domain" description="EGF-like" evidence="4">
    <location>
        <begin position="30"/>
        <end position="66"/>
    </location>
</feature>
<evidence type="ECO:0000259" key="4">
    <source>
        <dbReference type="PROSITE" id="PS50026"/>
    </source>
</evidence>
<sequence>MGAVWAARDFCLFLLLLNSRQSIALPETRDVDECMFNNGGCQHTCVNTVGSYECRCKEGFFLSDNQHMCIHRSIEGLNCMNKEHGCAHICKESYRGGVACECRPGFELARNQRDCI</sequence>
<evidence type="ECO:0000313" key="6">
    <source>
        <dbReference type="Proteomes" id="UP001434883"/>
    </source>
</evidence>
<gene>
    <name evidence="5" type="ORF">XENOCAPTIV_007101</name>
</gene>
<comment type="caution">
    <text evidence="5">The sequence shown here is derived from an EMBL/GenBank/DDBJ whole genome shotgun (WGS) entry which is preliminary data.</text>
</comment>
<name>A0ABV0S8Z9_9TELE</name>
<dbReference type="Proteomes" id="UP001434883">
    <property type="component" value="Unassembled WGS sequence"/>
</dbReference>
<dbReference type="Pfam" id="PF14670">
    <property type="entry name" value="FXa_inhibition"/>
    <property type="match status" value="2"/>
</dbReference>
<dbReference type="PROSITE" id="PS50026">
    <property type="entry name" value="EGF_3"/>
    <property type="match status" value="1"/>
</dbReference>
<dbReference type="PANTHER" id="PTHR24046:SF3">
    <property type="entry name" value="SIGNAL PEPTIDE, CUB AND EGF-LIKE DOMAIN-CONTAINING PROTEIN 2"/>
    <property type="match status" value="1"/>
</dbReference>
<reference evidence="5 6" key="1">
    <citation type="submission" date="2021-06" db="EMBL/GenBank/DDBJ databases">
        <authorList>
            <person name="Palmer J.M."/>
        </authorList>
    </citation>
    <scope>NUCLEOTIDE SEQUENCE [LARGE SCALE GENOMIC DNA]</scope>
    <source>
        <strain evidence="5 6">XC_2019</strain>
        <tissue evidence="5">Muscle</tissue>
    </source>
</reference>
<dbReference type="EMBL" id="JAHRIN010075639">
    <property type="protein sequence ID" value="MEQ2217050.1"/>
    <property type="molecule type" value="Genomic_DNA"/>
</dbReference>
<feature type="non-terminal residue" evidence="5">
    <location>
        <position position="116"/>
    </location>
</feature>
<dbReference type="Gene3D" id="2.10.25.10">
    <property type="entry name" value="Laminin"/>
    <property type="match status" value="2"/>
</dbReference>
<evidence type="ECO:0000256" key="1">
    <source>
        <dbReference type="ARBA" id="ARBA00023157"/>
    </source>
</evidence>
<dbReference type="InterPro" id="IPR018097">
    <property type="entry name" value="EGF_Ca-bd_CS"/>
</dbReference>
<dbReference type="InterPro" id="IPR000152">
    <property type="entry name" value="EGF-type_Asp/Asn_hydroxyl_site"/>
</dbReference>
<dbReference type="SMART" id="SM00179">
    <property type="entry name" value="EGF_CA"/>
    <property type="match status" value="1"/>
</dbReference>
<keyword evidence="3" id="KW-0732">Signal</keyword>
<keyword evidence="6" id="KW-1185">Reference proteome</keyword>